<dbReference type="InterPro" id="IPR046146">
    <property type="entry name" value="DUF6148"/>
</dbReference>
<sequence length="75" mass="8102">MAGITLEQAEARLATYLEAEAKVLSGQSYEIDGRALKRANLAEIQAGINIWNQRVKDLSAKASGRSRSANVSPGW</sequence>
<dbReference type="KEGG" id="nco:AAW31_17115"/>
<reference evidence="1 3" key="2">
    <citation type="journal article" date="2016" name="Genome Announc.">
        <title>Genome Sequence of Nitrosomonas communis Strain Nm2, a Mesophilic Ammonia-Oxidizing Bacterium Isolated from Mediterranean Soil.</title>
        <authorList>
            <person name="Kozlowski J.A."/>
            <person name="Kits K.D."/>
            <person name="Stein L.Y."/>
        </authorList>
    </citation>
    <scope>NUCLEOTIDE SEQUENCE [LARGE SCALE GENOMIC DNA]</scope>
    <source>
        <strain evidence="1 3">Nm2</strain>
    </source>
</reference>
<dbReference type="AlphaFoldDB" id="A0A0F7KI07"/>
<dbReference type="PATRIC" id="fig|44574.3.peg.4120"/>
<keyword evidence="3" id="KW-1185">Reference proteome</keyword>
<gene>
    <name evidence="1" type="ORF">AAW31_17115</name>
    <name evidence="2" type="ORF">BCL69_11044</name>
</gene>
<name>A0A0F7KI07_9PROT</name>
<evidence type="ECO:0008006" key="5">
    <source>
        <dbReference type="Google" id="ProtNLM"/>
    </source>
</evidence>
<evidence type="ECO:0000313" key="4">
    <source>
        <dbReference type="Proteomes" id="UP000324176"/>
    </source>
</evidence>
<evidence type="ECO:0000313" key="1">
    <source>
        <dbReference type="EMBL" id="AKH39151.1"/>
    </source>
</evidence>
<evidence type="ECO:0000313" key="2">
    <source>
        <dbReference type="EMBL" id="TYP72341.1"/>
    </source>
</evidence>
<dbReference type="EMBL" id="CP011451">
    <property type="protein sequence ID" value="AKH39151.1"/>
    <property type="molecule type" value="Genomic_DNA"/>
</dbReference>
<dbReference type="EMBL" id="VNHT01000104">
    <property type="protein sequence ID" value="TYP72341.1"/>
    <property type="molecule type" value="Genomic_DNA"/>
</dbReference>
<dbReference type="OrthoDB" id="8779826at2"/>
<reference evidence="2 4" key="3">
    <citation type="submission" date="2019-07" db="EMBL/GenBank/DDBJ databases">
        <title>Active sludge and wastewater microbial communities from Klosterneuburg, Austria.</title>
        <authorList>
            <person name="Wagner M."/>
        </authorList>
    </citation>
    <scope>NUCLEOTIDE SEQUENCE [LARGE SCALE GENOMIC DNA]</scope>
    <source>
        <strain evidence="2 4">Nm2</strain>
    </source>
</reference>
<dbReference type="Proteomes" id="UP000324176">
    <property type="component" value="Unassembled WGS sequence"/>
</dbReference>
<accession>A0A0F7KI07</accession>
<evidence type="ECO:0000313" key="3">
    <source>
        <dbReference type="Proteomes" id="UP000034156"/>
    </source>
</evidence>
<dbReference type="RefSeq" id="WP_046851175.1">
    <property type="nucleotide sequence ID" value="NZ_CP011451.1"/>
</dbReference>
<protein>
    <recommendedName>
        <fullName evidence="5">GpW protein</fullName>
    </recommendedName>
</protein>
<dbReference type="Proteomes" id="UP000034156">
    <property type="component" value="Chromosome"/>
</dbReference>
<reference evidence="3" key="1">
    <citation type="submission" date="2015-05" db="EMBL/GenBank/DDBJ databases">
        <title>Draft genome of Nitrosomonas communis strain Nm2.</title>
        <authorList>
            <person name="Kozlowski J.A."/>
            <person name="Kits K.D."/>
            <person name="Stein L.Y."/>
        </authorList>
    </citation>
    <scope>NUCLEOTIDE SEQUENCE [LARGE SCALE GENOMIC DNA]</scope>
    <source>
        <strain evidence="3">Nm2</strain>
    </source>
</reference>
<proteinExistence type="predicted"/>
<organism evidence="1 3">
    <name type="scientific">Nitrosomonas communis</name>
    <dbReference type="NCBI Taxonomy" id="44574"/>
    <lineage>
        <taxon>Bacteria</taxon>
        <taxon>Pseudomonadati</taxon>
        <taxon>Pseudomonadota</taxon>
        <taxon>Betaproteobacteria</taxon>
        <taxon>Nitrosomonadales</taxon>
        <taxon>Nitrosomonadaceae</taxon>
        <taxon>Nitrosomonas</taxon>
    </lineage>
</organism>
<dbReference type="Pfam" id="PF19645">
    <property type="entry name" value="DUF6148"/>
    <property type="match status" value="1"/>
</dbReference>